<comment type="caution">
    <text evidence="3">The sequence shown here is derived from an EMBL/GenBank/DDBJ whole genome shotgun (WGS) entry which is preliminary data.</text>
</comment>
<organism evidence="3 4">
    <name type="scientific">Nocardioides kribbensis</name>
    <dbReference type="NCBI Taxonomy" id="305517"/>
    <lineage>
        <taxon>Bacteria</taxon>
        <taxon>Bacillati</taxon>
        <taxon>Actinomycetota</taxon>
        <taxon>Actinomycetes</taxon>
        <taxon>Propionibacteriales</taxon>
        <taxon>Nocardioidaceae</taxon>
        <taxon>Nocardioides</taxon>
    </lineage>
</organism>
<sequence length="104" mass="9286">MAAAGALAALLLLGSAAGGFAVGRATGPDGDRTGVPGAPSGYGPGDGEDRGFPAQGGPDGDGPAGGVPAAPDGTLPDGTAPGGTAPDVATPGATTDDDASGSAT</sequence>
<keyword evidence="2" id="KW-0732">Signal</keyword>
<name>A0ABV1NZ81_9ACTN</name>
<evidence type="ECO:0000256" key="1">
    <source>
        <dbReference type="SAM" id="MobiDB-lite"/>
    </source>
</evidence>
<accession>A0ABV1NZ81</accession>
<evidence type="ECO:0000313" key="3">
    <source>
        <dbReference type="EMBL" id="MEQ7847775.1"/>
    </source>
</evidence>
<evidence type="ECO:0000313" key="4">
    <source>
        <dbReference type="Proteomes" id="UP001482520"/>
    </source>
</evidence>
<gene>
    <name evidence="3" type="ORF">V6R90_10835</name>
</gene>
<protein>
    <submittedName>
        <fullName evidence="3">Uncharacterized protein</fullName>
    </submittedName>
</protein>
<feature type="signal peptide" evidence="2">
    <location>
        <begin position="1"/>
        <end position="21"/>
    </location>
</feature>
<dbReference type="RefSeq" id="WP_349804687.1">
    <property type="nucleotide sequence ID" value="NZ_JBEGDP010000010.1"/>
</dbReference>
<dbReference type="EMBL" id="JBEGDP010000010">
    <property type="protein sequence ID" value="MEQ7847775.1"/>
    <property type="molecule type" value="Genomic_DNA"/>
</dbReference>
<feature type="compositionally biased region" description="Acidic residues" evidence="1">
    <location>
        <begin position="95"/>
        <end position="104"/>
    </location>
</feature>
<proteinExistence type="predicted"/>
<dbReference type="Proteomes" id="UP001482520">
    <property type="component" value="Unassembled WGS sequence"/>
</dbReference>
<reference evidence="3 4" key="1">
    <citation type="submission" date="2024-02" db="EMBL/GenBank/DDBJ databases">
        <title>Full genome sequence of Nocardioides kribbensis.</title>
        <authorList>
            <person name="Poletto B.L."/>
            <person name="Silva G."/>
            <person name="Galante D."/>
            <person name="Campos K.R."/>
            <person name="Santos M.B.N."/>
            <person name="Sacchi C.T."/>
        </authorList>
    </citation>
    <scope>NUCLEOTIDE SEQUENCE [LARGE SCALE GENOMIC DNA]</scope>
    <source>
        <strain evidence="3 4">O4R</strain>
    </source>
</reference>
<feature type="chain" id="PRO_5046082241" evidence="2">
    <location>
        <begin position="22"/>
        <end position="104"/>
    </location>
</feature>
<evidence type="ECO:0000256" key="2">
    <source>
        <dbReference type="SAM" id="SignalP"/>
    </source>
</evidence>
<feature type="region of interest" description="Disordered" evidence="1">
    <location>
        <begin position="20"/>
        <end position="104"/>
    </location>
</feature>
<keyword evidence="4" id="KW-1185">Reference proteome</keyword>